<dbReference type="InterPro" id="IPR003439">
    <property type="entry name" value="ABC_transporter-like_ATP-bd"/>
</dbReference>
<accession>A0ABV2ENN1</accession>
<evidence type="ECO:0000313" key="4">
    <source>
        <dbReference type="EMBL" id="MET3528242.1"/>
    </source>
</evidence>
<dbReference type="Proteomes" id="UP001549110">
    <property type="component" value="Unassembled WGS sequence"/>
</dbReference>
<gene>
    <name evidence="4" type="ORF">ABID41_003381</name>
</gene>
<dbReference type="InterPro" id="IPR027417">
    <property type="entry name" value="P-loop_NTPase"/>
</dbReference>
<dbReference type="CDD" id="cd00267">
    <property type="entry name" value="ABC_ATPase"/>
    <property type="match status" value="1"/>
</dbReference>
<feature type="domain" description="ABC transporter" evidence="3">
    <location>
        <begin position="4"/>
        <end position="210"/>
    </location>
</feature>
<dbReference type="SUPFAM" id="SSF52540">
    <property type="entry name" value="P-loop containing nucleoside triphosphate hydrolases"/>
    <property type="match status" value="1"/>
</dbReference>
<dbReference type="Gene3D" id="3.40.50.300">
    <property type="entry name" value="P-loop containing nucleotide triphosphate hydrolases"/>
    <property type="match status" value="1"/>
</dbReference>
<protein>
    <submittedName>
        <fullName evidence="4">ABC-type multidrug transport system ATPase subunit</fullName>
    </submittedName>
</protein>
<dbReference type="Pfam" id="PF00005">
    <property type="entry name" value="ABC_tran"/>
    <property type="match status" value="1"/>
</dbReference>
<keyword evidence="1" id="KW-0547">Nucleotide-binding</keyword>
<proteinExistence type="predicted"/>
<reference evidence="4 5" key="1">
    <citation type="submission" date="2024-06" db="EMBL/GenBank/DDBJ databases">
        <title>Genomic Encyclopedia of Type Strains, Phase IV (KMG-IV): sequencing the most valuable type-strain genomes for metagenomic binning, comparative biology and taxonomic classification.</title>
        <authorList>
            <person name="Goeker M."/>
        </authorList>
    </citation>
    <scope>NUCLEOTIDE SEQUENCE [LARGE SCALE GENOMIC DNA]</scope>
    <source>
        <strain evidence="4 5">DSM 17809</strain>
    </source>
</reference>
<organism evidence="4 5">
    <name type="scientific">Phenylobacterium koreense</name>
    <dbReference type="NCBI Taxonomy" id="266125"/>
    <lineage>
        <taxon>Bacteria</taxon>
        <taxon>Pseudomonadati</taxon>
        <taxon>Pseudomonadota</taxon>
        <taxon>Alphaproteobacteria</taxon>
        <taxon>Caulobacterales</taxon>
        <taxon>Caulobacteraceae</taxon>
        <taxon>Phenylobacterium</taxon>
    </lineage>
</organism>
<evidence type="ECO:0000259" key="3">
    <source>
        <dbReference type="PROSITE" id="PS50893"/>
    </source>
</evidence>
<dbReference type="SMART" id="SM00382">
    <property type="entry name" value="AAA"/>
    <property type="match status" value="1"/>
</dbReference>
<dbReference type="EMBL" id="JBEPLU010000003">
    <property type="protein sequence ID" value="MET3528242.1"/>
    <property type="molecule type" value="Genomic_DNA"/>
</dbReference>
<evidence type="ECO:0000256" key="1">
    <source>
        <dbReference type="ARBA" id="ARBA00022741"/>
    </source>
</evidence>
<evidence type="ECO:0000313" key="5">
    <source>
        <dbReference type="Proteomes" id="UP001549110"/>
    </source>
</evidence>
<dbReference type="RefSeq" id="WP_354298205.1">
    <property type="nucleotide sequence ID" value="NZ_JBEPLU010000003.1"/>
</dbReference>
<dbReference type="InterPro" id="IPR003593">
    <property type="entry name" value="AAA+_ATPase"/>
</dbReference>
<sequence length="210" mass="22743">MASAKPPGTAGALEASDLRSRLIGPFSFTWPLGECVAIEGESGAGKSLFLRLLADLDPNQGVVRLCGAVRNEMTATAWRRLAPYVPAEPGWWDDQVEAHFAVEDRDRLAALADALGLPHDRCAGPVARLSTGERQRLALIRGLLLESPLLLLDEPTGPLDPDATHRVETLLRARAENGMLVVMATHDPGQAERLGARRFRMHAGKLEPFS</sequence>
<dbReference type="PANTHER" id="PTHR43119:SF1">
    <property type="entry name" value="ABC TRANSPORTER DOMAIN-CONTAINING PROTEIN"/>
    <property type="match status" value="1"/>
</dbReference>
<evidence type="ECO:0000256" key="2">
    <source>
        <dbReference type="ARBA" id="ARBA00022840"/>
    </source>
</evidence>
<dbReference type="PROSITE" id="PS50893">
    <property type="entry name" value="ABC_TRANSPORTER_2"/>
    <property type="match status" value="1"/>
</dbReference>
<comment type="caution">
    <text evidence="4">The sequence shown here is derived from an EMBL/GenBank/DDBJ whole genome shotgun (WGS) entry which is preliminary data.</text>
</comment>
<name>A0ABV2ENN1_9CAUL</name>
<dbReference type="PANTHER" id="PTHR43119">
    <property type="entry name" value="ABC TRANSPORT PROTEIN ATP-BINDING COMPONENT-RELATED"/>
    <property type="match status" value="1"/>
</dbReference>
<keyword evidence="5" id="KW-1185">Reference proteome</keyword>
<keyword evidence="2" id="KW-0067">ATP-binding</keyword>